<evidence type="ECO:0008006" key="4">
    <source>
        <dbReference type="Google" id="ProtNLM"/>
    </source>
</evidence>
<evidence type="ECO:0000256" key="1">
    <source>
        <dbReference type="SAM" id="SignalP"/>
    </source>
</evidence>
<dbReference type="RefSeq" id="WP_125260051.1">
    <property type="nucleotide sequence ID" value="NZ_CP114280.1"/>
</dbReference>
<protein>
    <recommendedName>
        <fullName evidence="4">DUF4424 domain-containing protein</fullName>
    </recommendedName>
</protein>
<dbReference type="Proteomes" id="UP001219630">
    <property type="component" value="Chromosome"/>
</dbReference>
<gene>
    <name evidence="2" type="ORF">O1Q98_05030</name>
</gene>
<evidence type="ECO:0000313" key="3">
    <source>
        <dbReference type="Proteomes" id="UP001219630"/>
    </source>
</evidence>
<evidence type="ECO:0000313" key="2">
    <source>
        <dbReference type="EMBL" id="WFN56643.1"/>
    </source>
</evidence>
<reference evidence="2 3" key="1">
    <citation type="submission" date="2022-12" db="EMBL/GenBank/DDBJ databases">
        <title>Complete genome sequencing of Dickeya lacustris type strain LMG30899.</title>
        <authorList>
            <person name="Dobhal S."/>
            <person name="Arizala D."/>
            <person name="Arif M."/>
        </authorList>
    </citation>
    <scope>NUCLEOTIDE SEQUENCE [LARGE SCALE GENOMIC DNA]</scope>
    <source>
        <strain evidence="2 3">LMG30899</strain>
    </source>
</reference>
<proteinExistence type="predicted"/>
<dbReference type="EMBL" id="CP114280">
    <property type="protein sequence ID" value="WFN56643.1"/>
    <property type="molecule type" value="Genomic_DNA"/>
</dbReference>
<feature type="chain" id="PRO_5047116443" description="DUF4424 domain-containing protein" evidence="1">
    <location>
        <begin position="28"/>
        <end position="434"/>
    </location>
</feature>
<keyword evidence="3" id="KW-1185">Reference proteome</keyword>
<name>A0ABY8G9L4_9GAMM</name>
<accession>A0ABY8G9L4</accession>
<organism evidence="2 3">
    <name type="scientific">Dickeya lacustris</name>
    <dbReference type="NCBI Taxonomy" id="2259638"/>
    <lineage>
        <taxon>Bacteria</taxon>
        <taxon>Pseudomonadati</taxon>
        <taxon>Pseudomonadota</taxon>
        <taxon>Gammaproteobacteria</taxon>
        <taxon>Enterobacterales</taxon>
        <taxon>Pectobacteriaceae</taxon>
        <taxon>Dickeya</taxon>
    </lineage>
</organism>
<sequence>MNLLAKAARGLALTVSLMASYSQVALAETDAVEDGIFGQTLSVSHRVYEGQIAGQPVVIELVIEGWDVMSGRYFFPSERISRPILISNDGTKELSDDAEPVKLKLGRYADEANAGAEPILLLRSNSESGTLSGELRADKGAVQKVVLSPLEWDKNTAGQPSAFMKTLHESLYAYDWFFYRDAEPTRVNQTQTGGITVTWWQDPVSQFSLFQVESGYTPEQRERVNRYLRTVYWDTLSQMSLCRRQDGLKTQINLLSANAMSYTLTGKYQCQGDEQAQIKLFTHTLSLREHEGEKAQAAFDELRLSDVLWIDSLPVPVINDAHESGDDDGEEQLENSLPGWLKEQFSALYPAKMTKGAPGACDYTETETWSHKRWFPLGSAGRWAVMRWSLTPQGILFKPIKPDGSGVCDNEDWSVLPWRVVNRYPGRIQYLSLP</sequence>
<keyword evidence="1" id="KW-0732">Signal</keyword>
<feature type="signal peptide" evidence="1">
    <location>
        <begin position="1"/>
        <end position="27"/>
    </location>
</feature>